<dbReference type="EMBL" id="JPWA01000001">
    <property type="protein sequence ID" value="RCK07684.1"/>
    <property type="molecule type" value="Genomic_DNA"/>
</dbReference>
<proteinExistence type="predicted"/>
<evidence type="ECO:0000313" key="1">
    <source>
        <dbReference type="EMBL" id="RCK07684.1"/>
    </source>
</evidence>
<dbReference type="RefSeq" id="WP_114120190.1">
    <property type="nucleotide sequence ID" value="NZ_JPWA01000001.1"/>
</dbReference>
<gene>
    <name evidence="1" type="ORF">TH5_01010</name>
</gene>
<evidence type="ECO:0000313" key="2">
    <source>
        <dbReference type="Proteomes" id="UP000252419"/>
    </source>
</evidence>
<keyword evidence="2" id="KW-1185">Reference proteome</keyword>
<accession>A0A367UK27</accession>
<name>A0A367UK27_9PROT</name>
<protein>
    <submittedName>
        <fullName evidence="1">Uncharacterized protein</fullName>
    </submittedName>
</protein>
<dbReference type="AlphaFoldDB" id="A0A367UK27"/>
<sequence>MDQMKDRFRNLRRCAEDAPEGTYETAKQVHELIGDTCDRVIREIMELGLKADKLDVAFALETALYQYVLDSNKEATLFASAEGFGAAMDGPNRDRILATTKQNRDVLQQIRSM</sequence>
<organism evidence="1 2">
    <name type="scientific">Thalassospira xianhensis MCCC 1A02616</name>
    <dbReference type="NCBI Taxonomy" id="1177929"/>
    <lineage>
        <taxon>Bacteria</taxon>
        <taxon>Pseudomonadati</taxon>
        <taxon>Pseudomonadota</taxon>
        <taxon>Alphaproteobacteria</taxon>
        <taxon>Rhodospirillales</taxon>
        <taxon>Thalassospiraceae</taxon>
        <taxon>Thalassospira</taxon>
    </lineage>
</organism>
<dbReference type="Proteomes" id="UP000252419">
    <property type="component" value="Unassembled WGS sequence"/>
</dbReference>
<comment type="caution">
    <text evidence="1">The sequence shown here is derived from an EMBL/GenBank/DDBJ whole genome shotgun (WGS) entry which is preliminary data.</text>
</comment>
<reference evidence="1 2" key="1">
    <citation type="submission" date="2014-07" db="EMBL/GenBank/DDBJ databases">
        <title>Draft genome sequence of Thalassospira xianhensis P-4 (MCCC 1A02616).</title>
        <authorList>
            <person name="Lai Q."/>
            <person name="Shao Z."/>
        </authorList>
    </citation>
    <scope>NUCLEOTIDE SEQUENCE [LARGE SCALE GENOMIC DNA]</scope>
    <source>
        <strain evidence="1 2">MCCC 1A02616</strain>
    </source>
</reference>